<keyword evidence="3" id="KW-0472">Membrane</keyword>
<comment type="similarity">
    <text evidence="1">Belongs to the glycosyltransferase 90 family.</text>
</comment>
<dbReference type="PANTHER" id="PTHR12203">
    <property type="entry name" value="KDEL LYS-ASP-GLU-LEU CONTAINING - RELATED"/>
    <property type="match status" value="1"/>
</dbReference>
<dbReference type="Proteomes" id="UP000078576">
    <property type="component" value="Unassembled WGS sequence"/>
</dbReference>
<dbReference type="PANTHER" id="PTHR12203:SF35">
    <property type="entry name" value="PROTEIN O-GLUCOSYLTRANSFERASE 1"/>
    <property type="match status" value="1"/>
</dbReference>
<evidence type="ECO:0000256" key="3">
    <source>
        <dbReference type="SAM" id="Phobius"/>
    </source>
</evidence>
<dbReference type="EMBL" id="KN714796">
    <property type="protein sequence ID" value="KUI62014.1"/>
    <property type="molecule type" value="Genomic_DNA"/>
</dbReference>
<dbReference type="SMART" id="SM00672">
    <property type="entry name" value="CAP10"/>
    <property type="match status" value="1"/>
</dbReference>
<organism evidence="5 6">
    <name type="scientific">Cytospora mali</name>
    <name type="common">Apple Valsa canker fungus</name>
    <name type="synonym">Valsa mali</name>
    <dbReference type="NCBI Taxonomy" id="578113"/>
    <lineage>
        <taxon>Eukaryota</taxon>
        <taxon>Fungi</taxon>
        <taxon>Dikarya</taxon>
        <taxon>Ascomycota</taxon>
        <taxon>Pezizomycotina</taxon>
        <taxon>Sordariomycetes</taxon>
        <taxon>Sordariomycetidae</taxon>
        <taxon>Diaporthales</taxon>
        <taxon>Cytosporaceae</taxon>
        <taxon>Cytospora</taxon>
    </lineage>
</organism>
<keyword evidence="3" id="KW-1133">Transmembrane helix</keyword>
<gene>
    <name evidence="5" type="ORF">VP1G_09174</name>
</gene>
<sequence length="817" mass="92027">MYGVDPLYFFDIFTDGIIFTTLFVSLSLFTCQSYPLVSTGIITLVCGALAAKHKLSLLGTYEQLDSWVVLPIWTLCIGFVIFMFRNQTRVILSPGWISFLLLATIIGTSVFSLVTGGVELDQHPLDKITSEIRTIHQRWHTQATTSGSLKVAVDEYRERHHGRNPPRGFSEWYDYAVHRGSPIIDYFQQIEDDILPFLGMKPSKIREDISKIGTNRDISLLSIKKGTITHQPTDDPNNDALMDNLIQLIQPFVQHLPDMDLPINLLDRPRVLASWSDKTRFQQAALAKKFDLLTSGLNKRDESSETDIKPDDEVVKDAKLIHDKLQDRQLATSWEHQRQLGQACAPNSPTRWGFYANNRDFCSACANPQAEGQYVQNWTQAQDICHQPDMFNLHGFYMADLPLQPFAELVPVFGRAKTDRFSDILIPLSLNDDIYDTHFEDKNFVSKSSNLFWRGAAGTDFGMVSSRLLSGGHQERLSHIANNASATESVIMCLAVPGNKERFRYERVPLLEANSALKFDAGMSDYSRCDGPGCDAAKTEFGFKPRDKDDAVKMNSRYIMVMDGDEGPPHGLLKVLRSNSIPLVASVFKEWYTERLFPWLHFIPIDLRFHGLHSTLAFFTGLQGKGLINGRNVAMTGDIEGAQMISQEGKSWANKAIRREDAEIYLFRLLIEWGRVVSDKRDEMDFILPAHLEKALPCRTLHTDSQMLFPTIHTTSGLHRLTFSSSTLTPSSISALLSSAPFRLGRDTMLVSPSWNLAGSVRSSSAVHRTGSTPELYISFQNRLLGWLYAWPVWAVRTPGLSPQKSTRRFGAMASGR</sequence>
<protein>
    <submittedName>
        <fullName evidence="5">Beta-1,2-xylosyltransferase 1</fullName>
    </submittedName>
</protein>
<proteinExistence type="inferred from homology"/>
<dbReference type="STRING" id="694573.A0A194VDP5"/>
<feature type="transmembrane region" description="Helical" evidence="3">
    <location>
        <begin position="6"/>
        <end position="29"/>
    </location>
</feature>
<feature type="domain" description="Glycosyl transferase CAP10" evidence="4">
    <location>
        <begin position="386"/>
        <end position="680"/>
    </location>
</feature>
<dbReference type="InterPro" id="IPR006598">
    <property type="entry name" value="CAP10"/>
</dbReference>
<reference evidence="6" key="1">
    <citation type="submission" date="2014-12" db="EMBL/GenBank/DDBJ databases">
        <title>Genome Sequence of Valsa Canker Pathogens Uncovers a Specific Adaption of Colonization on Woody Bark.</title>
        <authorList>
            <person name="Yin Z."/>
            <person name="Liu H."/>
            <person name="Gao X."/>
            <person name="Li Z."/>
            <person name="Song N."/>
            <person name="Ke X."/>
            <person name="Dai Q."/>
            <person name="Wu Y."/>
            <person name="Sun Y."/>
            <person name="Xu J.-R."/>
            <person name="Kang Z.K."/>
            <person name="Wang L."/>
            <person name="Huang L."/>
        </authorList>
    </citation>
    <scope>NUCLEOTIDE SEQUENCE [LARGE SCALE GENOMIC DNA]</scope>
    <source>
        <strain evidence="6">SXYL134</strain>
    </source>
</reference>
<name>A0A194VDP5_CYTMA</name>
<evidence type="ECO:0000313" key="6">
    <source>
        <dbReference type="Proteomes" id="UP000078576"/>
    </source>
</evidence>
<evidence type="ECO:0000256" key="1">
    <source>
        <dbReference type="ARBA" id="ARBA00010118"/>
    </source>
</evidence>
<keyword evidence="3" id="KW-0812">Transmembrane</keyword>
<feature type="transmembrane region" description="Helical" evidence="3">
    <location>
        <begin position="67"/>
        <end position="84"/>
    </location>
</feature>
<feature type="transmembrane region" description="Helical" evidence="3">
    <location>
        <begin position="36"/>
        <end position="55"/>
    </location>
</feature>
<dbReference type="InterPro" id="IPR051091">
    <property type="entry name" value="O-Glucosyltr/Glycosyltrsf_90"/>
</dbReference>
<keyword evidence="6" id="KW-1185">Reference proteome</keyword>
<evidence type="ECO:0000259" key="4">
    <source>
        <dbReference type="SMART" id="SM00672"/>
    </source>
</evidence>
<accession>A0A194VDP5</accession>
<dbReference type="AlphaFoldDB" id="A0A194VDP5"/>
<keyword evidence="2" id="KW-0808">Transferase</keyword>
<evidence type="ECO:0000313" key="5">
    <source>
        <dbReference type="EMBL" id="KUI62014.1"/>
    </source>
</evidence>
<feature type="transmembrane region" description="Helical" evidence="3">
    <location>
        <begin position="96"/>
        <end position="118"/>
    </location>
</feature>
<dbReference type="OrthoDB" id="541052at2759"/>
<evidence type="ECO:0000256" key="2">
    <source>
        <dbReference type="ARBA" id="ARBA00022679"/>
    </source>
</evidence>
<dbReference type="GO" id="GO:0016740">
    <property type="term" value="F:transferase activity"/>
    <property type="evidence" value="ECO:0007669"/>
    <property type="project" value="UniProtKB-KW"/>
</dbReference>